<dbReference type="HOGENOM" id="CLU_006937_8_2_1"/>
<evidence type="ECO:0000256" key="3">
    <source>
        <dbReference type="ARBA" id="ARBA00022630"/>
    </source>
</evidence>
<name>N1PUR4_DOTSN</name>
<keyword evidence="4" id="KW-0274">FAD</keyword>
<evidence type="ECO:0008006" key="9">
    <source>
        <dbReference type="Google" id="ProtNLM"/>
    </source>
</evidence>
<dbReference type="Gene3D" id="3.50.50.60">
    <property type="entry name" value="FAD/NAD(P)-binding domain"/>
    <property type="match status" value="3"/>
</dbReference>
<evidence type="ECO:0000313" key="7">
    <source>
        <dbReference type="EMBL" id="EME46139.1"/>
    </source>
</evidence>
<proteinExistence type="inferred from homology"/>
<comment type="similarity">
    <text evidence="2">Belongs to the FAD-binding monooxygenase family.</text>
</comment>
<dbReference type="InterPro" id="IPR036188">
    <property type="entry name" value="FAD/NAD-bd_sf"/>
</dbReference>
<evidence type="ECO:0000256" key="6">
    <source>
        <dbReference type="ARBA" id="ARBA00023002"/>
    </source>
</evidence>
<dbReference type="AlphaFoldDB" id="N1PUR4"/>
<keyword evidence="8" id="KW-1185">Reference proteome</keyword>
<accession>N1PUR4</accession>
<keyword evidence="3" id="KW-0285">Flavoprotein</keyword>
<dbReference type="EMBL" id="KB446537">
    <property type="protein sequence ID" value="EME46139.1"/>
    <property type="molecule type" value="Genomic_DNA"/>
</dbReference>
<organism evidence="7 8">
    <name type="scientific">Dothistroma septosporum (strain NZE10 / CBS 128990)</name>
    <name type="common">Red band needle blight fungus</name>
    <name type="synonym">Mycosphaerella pini</name>
    <dbReference type="NCBI Taxonomy" id="675120"/>
    <lineage>
        <taxon>Eukaryota</taxon>
        <taxon>Fungi</taxon>
        <taxon>Dikarya</taxon>
        <taxon>Ascomycota</taxon>
        <taxon>Pezizomycotina</taxon>
        <taxon>Dothideomycetes</taxon>
        <taxon>Dothideomycetidae</taxon>
        <taxon>Mycosphaerellales</taxon>
        <taxon>Mycosphaerellaceae</taxon>
        <taxon>Dothistroma</taxon>
    </lineage>
</organism>
<dbReference type="PANTHER" id="PTHR43098:SF2">
    <property type="entry name" value="FAD-BINDING MONOOXYGENASE AUSB-RELATED"/>
    <property type="match status" value="1"/>
</dbReference>
<evidence type="ECO:0000256" key="5">
    <source>
        <dbReference type="ARBA" id="ARBA00022857"/>
    </source>
</evidence>
<reference evidence="7 8" key="2">
    <citation type="journal article" date="2012" name="PLoS Pathog.">
        <title>Diverse lifestyles and strategies of plant pathogenesis encoded in the genomes of eighteen Dothideomycetes fungi.</title>
        <authorList>
            <person name="Ohm R.A."/>
            <person name="Feau N."/>
            <person name="Henrissat B."/>
            <person name="Schoch C.L."/>
            <person name="Horwitz B.A."/>
            <person name="Barry K.W."/>
            <person name="Condon B.J."/>
            <person name="Copeland A.C."/>
            <person name="Dhillon B."/>
            <person name="Glaser F."/>
            <person name="Hesse C.N."/>
            <person name="Kosti I."/>
            <person name="LaButti K."/>
            <person name="Lindquist E.A."/>
            <person name="Lucas S."/>
            <person name="Salamov A.A."/>
            <person name="Bradshaw R.E."/>
            <person name="Ciuffetti L."/>
            <person name="Hamelin R.C."/>
            <person name="Kema G.H.J."/>
            <person name="Lawrence C."/>
            <person name="Scott J.A."/>
            <person name="Spatafora J.W."/>
            <person name="Turgeon B.G."/>
            <person name="de Wit P.J.G.M."/>
            <person name="Zhong S."/>
            <person name="Goodwin S.B."/>
            <person name="Grigoriev I.V."/>
        </authorList>
    </citation>
    <scope>NUCLEOTIDE SEQUENCE [LARGE SCALE GENOMIC DNA]</scope>
    <source>
        <strain evidence="8">NZE10 / CBS 128990</strain>
    </source>
</reference>
<dbReference type="eggNOG" id="ENOG502SHCE">
    <property type="taxonomic scope" value="Eukaryota"/>
</dbReference>
<dbReference type="SUPFAM" id="SSF51905">
    <property type="entry name" value="FAD/NAD(P)-binding domain"/>
    <property type="match status" value="1"/>
</dbReference>
<evidence type="ECO:0000313" key="8">
    <source>
        <dbReference type="Proteomes" id="UP000016933"/>
    </source>
</evidence>
<evidence type="ECO:0000256" key="2">
    <source>
        <dbReference type="ARBA" id="ARBA00010139"/>
    </source>
</evidence>
<dbReference type="InterPro" id="IPR050775">
    <property type="entry name" value="FAD-binding_Monooxygenases"/>
</dbReference>
<sequence>MEMAAAAAAVESKRVNVPAPDLNGAQIADFVECTKRYEQERDKRLGKGLDQLLEDPWIEAGTPVPDVLPEGGHSMFLITGAGFGGIIFAILFFVDPAGGFGGTWYWNRYPGLMCDVEAYIYMPMLEEMDYMPKHKYASGEELRLYTNKIVASCCLHDSAMFQSKTKSMTWDSVKEARRVDIDQTPKRGQTSHITVTAGFVILAHGLLNNAKLPSTLGGDSFRGEMFHTARWDYEVTGGSPAQPELTELKDKKVGIIGTGAAEVQIVPQLAKWAKHLTVFQRTPSAVNTEIATQPGWHQERILNFCKFVCNDDPQPGVDMISDGGSGMASYTALIGSPAYDVNMQNVGDHIARLHALDFPHSEKVRQGAMHVVTQNGVQFRGIDYDVDVLIRATGFFAPSAGTIASRAGINAIGPGGQTLDGKTAAEGVTTLHGVVSNGFPNFFMAGPSQVGESPDQMFNLRVLFQHVAYIIAAASRKEGEGSGPSVEEQMKAAKGSIWPKGIADVVDVVEAWEADGQLAALDVRSAAGYEFPIDSVRAN</sequence>
<reference evidence="8" key="1">
    <citation type="journal article" date="2012" name="PLoS Genet.">
        <title>The genomes of the fungal plant pathogens Cladosporium fulvum and Dothistroma septosporum reveal adaptation to different hosts and lifestyles but also signatures of common ancestry.</title>
        <authorList>
            <person name="de Wit P.J.G.M."/>
            <person name="van der Burgt A."/>
            <person name="Oekmen B."/>
            <person name="Stergiopoulos I."/>
            <person name="Abd-Elsalam K.A."/>
            <person name="Aerts A.L."/>
            <person name="Bahkali A.H."/>
            <person name="Beenen H.G."/>
            <person name="Chettri P."/>
            <person name="Cox M.P."/>
            <person name="Datema E."/>
            <person name="de Vries R.P."/>
            <person name="Dhillon B."/>
            <person name="Ganley A.R."/>
            <person name="Griffiths S.A."/>
            <person name="Guo Y."/>
            <person name="Hamelin R.C."/>
            <person name="Henrissat B."/>
            <person name="Kabir M.S."/>
            <person name="Jashni M.K."/>
            <person name="Kema G."/>
            <person name="Klaubauf S."/>
            <person name="Lapidus A."/>
            <person name="Levasseur A."/>
            <person name="Lindquist E."/>
            <person name="Mehrabi R."/>
            <person name="Ohm R.A."/>
            <person name="Owen T.J."/>
            <person name="Salamov A."/>
            <person name="Schwelm A."/>
            <person name="Schijlen E."/>
            <person name="Sun H."/>
            <person name="van den Burg H.A."/>
            <person name="van Ham R.C.H.J."/>
            <person name="Zhang S."/>
            <person name="Goodwin S.B."/>
            <person name="Grigoriev I.V."/>
            <person name="Collemare J."/>
            <person name="Bradshaw R.E."/>
        </authorList>
    </citation>
    <scope>NUCLEOTIDE SEQUENCE [LARGE SCALE GENOMIC DNA]</scope>
    <source>
        <strain evidence="8">NZE10 / CBS 128990</strain>
    </source>
</reference>
<dbReference type="PANTHER" id="PTHR43098">
    <property type="entry name" value="L-ORNITHINE N(5)-MONOOXYGENASE-RELATED"/>
    <property type="match status" value="1"/>
</dbReference>
<evidence type="ECO:0000256" key="4">
    <source>
        <dbReference type="ARBA" id="ARBA00022827"/>
    </source>
</evidence>
<gene>
    <name evidence="7" type="ORF">DOTSEDRAFT_60823</name>
</gene>
<comment type="cofactor">
    <cofactor evidence="1">
        <name>FAD</name>
        <dbReference type="ChEBI" id="CHEBI:57692"/>
    </cofactor>
</comment>
<dbReference type="GO" id="GO:0016491">
    <property type="term" value="F:oxidoreductase activity"/>
    <property type="evidence" value="ECO:0007669"/>
    <property type="project" value="UniProtKB-KW"/>
</dbReference>
<evidence type="ECO:0000256" key="1">
    <source>
        <dbReference type="ARBA" id="ARBA00001974"/>
    </source>
</evidence>
<dbReference type="Proteomes" id="UP000016933">
    <property type="component" value="Unassembled WGS sequence"/>
</dbReference>
<protein>
    <recommendedName>
        <fullName evidence="9">FAD/NAD(P)-binding domain-containing protein</fullName>
    </recommendedName>
</protein>
<keyword evidence="5" id="KW-0521">NADP</keyword>
<dbReference type="OrthoDB" id="66881at2759"/>
<keyword evidence="6" id="KW-0560">Oxidoreductase</keyword>